<proteinExistence type="predicted"/>
<protein>
    <submittedName>
        <fullName evidence="2">Lantibiotic dehydratase family protein</fullName>
    </submittedName>
</protein>
<evidence type="ECO:0000259" key="1">
    <source>
        <dbReference type="Pfam" id="PF04738"/>
    </source>
</evidence>
<keyword evidence="3" id="KW-1185">Reference proteome</keyword>
<sequence length="744" mass="86786">MNKNFPYKNFSKYILRVPLLSFSLFQRLTDNDEISDEELKLFCKSPLVKESIFLASPLLYSELEKWLSNNDISEKKNQKLRISLLKYISRMCSRCTPYGLFAGVTVGNFESFTNVELKNIDDYSRKTRLDMNYLVQLSQQLSLIPVIKKQLKYYSNSSIYRIGSKVRFIEYKYVNNRRIHQISEVDQTDYLDEILNQAKSGILISDLISILTSYEADQEEAYLFAEELINSQLLISEMEPSVSGPDIFDQILNILRNFSDVDGIVEKLLMIKTELETIDNNFGNEIERYEIVKNLIIDFINGDQIDSLFQTDLAVKSHKNMLDQKIIDSLVKGAVLLNKLTPSPRSTTFEQFKNAFQKRYENQEVSLTHVLDTEIGIGYVQDKSNMDINPLLDNLSFSDSNINSGTFWTTVQLYFFNVIKDALAKNIKTIILEEKDFEHLEENWDDFPDTLTFPVEMVMEDQKCKVKLKHGASLQAADLLSRFCYVDSELHSFVNEIVKKETELNADQIIAEIIHLPESRIGNVLMRPDFREFEISYLTKSIKEKDNQIFIEDLMISLKQGKIVLRCKRNNREIFPKLSTAHNFSYNSLPMYHFLSDFKNQGTRYGIRLDLAPLYDVFDFIPRIEYNNVILHAATWFIKHEKLEKIIEISPFDKQLICDEMLKLRTSLQIPQYVLLNDSDNELLINLRNVSSIKLLLNMVKNKGLIKVSEFLHDKESLVRKNEEHYTNEVIVGFYKDKKFKQKL</sequence>
<evidence type="ECO:0000313" key="2">
    <source>
        <dbReference type="EMBL" id="MCC9063588.1"/>
    </source>
</evidence>
<dbReference type="RefSeq" id="WP_230035891.1">
    <property type="nucleotide sequence ID" value="NZ_JAJJMM010000001.1"/>
</dbReference>
<dbReference type="EMBL" id="JAJJMM010000001">
    <property type="protein sequence ID" value="MCC9063588.1"/>
    <property type="molecule type" value="Genomic_DNA"/>
</dbReference>
<evidence type="ECO:0000313" key="3">
    <source>
        <dbReference type="Proteomes" id="UP001430679"/>
    </source>
</evidence>
<reference evidence="2" key="1">
    <citation type="submission" date="2021-11" db="EMBL/GenBank/DDBJ databases">
        <title>Description of novel Flavobacterium species.</title>
        <authorList>
            <person name="Saticioglu I.B."/>
            <person name="Ay H."/>
            <person name="Altun S."/>
            <person name="Duman M."/>
        </authorList>
    </citation>
    <scope>NUCLEOTIDE SEQUENCE</scope>
    <source>
        <strain evidence="2">F-30</strain>
    </source>
</reference>
<accession>A0ABS8ME05</accession>
<comment type="caution">
    <text evidence="2">The sequence shown here is derived from an EMBL/GenBank/DDBJ whole genome shotgun (WGS) entry which is preliminary data.</text>
</comment>
<dbReference type="Pfam" id="PF04738">
    <property type="entry name" value="Lant_dehydr_N"/>
    <property type="match status" value="1"/>
</dbReference>
<name>A0ABS8ME05_9FLAO</name>
<gene>
    <name evidence="2" type="ORF">LNP81_11375</name>
</gene>
<dbReference type="Proteomes" id="UP001430679">
    <property type="component" value="Unassembled WGS sequence"/>
</dbReference>
<organism evidence="2 3">
    <name type="scientific">Flavobacterium piscisymbiosum</name>
    <dbReference type="NCBI Taxonomy" id="2893753"/>
    <lineage>
        <taxon>Bacteria</taxon>
        <taxon>Pseudomonadati</taxon>
        <taxon>Bacteroidota</taxon>
        <taxon>Flavobacteriia</taxon>
        <taxon>Flavobacteriales</taxon>
        <taxon>Flavobacteriaceae</taxon>
        <taxon>Flavobacterium</taxon>
    </lineage>
</organism>
<dbReference type="InterPro" id="IPR006827">
    <property type="entry name" value="Lant_deHydtase_N"/>
</dbReference>
<feature type="domain" description="Lantibiotic dehydratase N-terminal" evidence="1">
    <location>
        <begin position="45"/>
        <end position="696"/>
    </location>
</feature>